<dbReference type="SUPFAM" id="SSF101898">
    <property type="entry name" value="NHL repeat"/>
    <property type="match status" value="1"/>
</dbReference>
<evidence type="ECO:0000256" key="1">
    <source>
        <dbReference type="ARBA" id="ARBA00022737"/>
    </source>
</evidence>
<dbReference type="GO" id="GO:0008270">
    <property type="term" value="F:zinc ion binding"/>
    <property type="evidence" value="ECO:0007669"/>
    <property type="project" value="UniProtKB-KW"/>
</dbReference>
<dbReference type="PANTHER" id="PTHR24104:SF25">
    <property type="entry name" value="PROTEIN LIN-41"/>
    <property type="match status" value="1"/>
</dbReference>
<evidence type="ECO:0000313" key="2">
    <source>
        <dbReference type="EMBL" id="SVA76986.1"/>
    </source>
</evidence>
<gene>
    <name evidence="2" type="ORF">METZ01_LOCUS129840</name>
</gene>
<protein>
    <recommendedName>
        <fullName evidence="3">Peptidylamidoglycolate lyase</fullName>
    </recommendedName>
</protein>
<dbReference type="EMBL" id="UINC01018346">
    <property type="protein sequence ID" value="SVA76986.1"/>
    <property type="molecule type" value="Genomic_DNA"/>
</dbReference>
<dbReference type="InterPro" id="IPR011042">
    <property type="entry name" value="6-blade_b-propeller_TolB-like"/>
</dbReference>
<accession>A0A381YIS8</accession>
<evidence type="ECO:0008006" key="3">
    <source>
        <dbReference type="Google" id="ProtNLM"/>
    </source>
</evidence>
<dbReference type="InterPro" id="IPR001258">
    <property type="entry name" value="NHL_repeat"/>
</dbReference>
<reference evidence="2" key="1">
    <citation type="submission" date="2018-05" db="EMBL/GenBank/DDBJ databases">
        <authorList>
            <person name="Lanie J.A."/>
            <person name="Ng W.-L."/>
            <person name="Kazmierczak K.M."/>
            <person name="Andrzejewski T.M."/>
            <person name="Davidsen T.M."/>
            <person name="Wayne K.J."/>
            <person name="Tettelin H."/>
            <person name="Glass J.I."/>
            <person name="Rusch D."/>
            <person name="Podicherti R."/>
            <person name="Tsui H.-C.T."/>
            <person name="Winkler M.E."/>
        </authorList>
    </citation>
    <scope>NUCLEOTIDE SEQUENCE</scope>
</reference>
<dbReference type="AlphaFoldDB" id="A0A381YIS8"/>
<dbReference type="PANTHER" id="PTHR24104">
    <property type="entry name" value="E3 UBIQUITIN-PROTEIN LIGASE NHLRC1-RELATED"/>
    <property type="match status" value="1"/>
</dbReference>
<name>A0A381YIS8_9ZZZZ</name>
<dbReference type="PROSITE" id="PS51125">
    <property type="entry name" value="NHL"/>
    <property type="match status" value="1"/>
</dbReference>
<proteinExistence type="predicted"/>
<dbReference type="Gene3D" id="2.120.10.30">
    <property type="entry name" value="TolB, C-terminal domain"/>
    <property type="match status" value="1"/>
</dbReference>
<keyword evidence="1" id="KW-0677">Repeat</keyword>
<sequence length="339" mass="37994">MSNENKESFRWVDEWDKRKVRSPESLLGWAHPGMAITKEQKIVTCDSGESKILVFSVDGELVNSWEGNFVDAHGITVAQEEGQEVIWIADNGAKRESKNSYEYPPGFGSKSGRVFKCIFGGEEILELDFPKHSAYKENRYSPTSVAVDEIIQGGSGDIWVSDGYGANLVHRYSNDGEYKHTIDGSSGAGHFNCPHGIFIDRRRDVPELYVADRANSRVQVFDLEGRFIRSFGSDFLTTPSGFSTYNKIMIIAELNSRLVVIDEADNFVEYLFMDEKAPNYLGWPNEQTANGTLSRPSTLGPLKFNSPHGITVDSRGNIYIAEWLIGGRITKLKKIENDI</sequence>
<dbReference type="InterPro" id="IPR050952">
    <property type="entry name" value="TRIM-NHL_E3_ligases"/>
</dbReference>
<organism evidence="2">
    <name type="scientific">marine metagenome</name>
    <dbReference type="NCBI Taxonomy" id="408172"/>
    <lineage>
        <taxon>unclassified sequences</taxon>
        <taxon>metagenomes</taxon>
        <taxon>ecological metagenomes</taxon>
    </lineage>
</organism>